<evidence type="ECO:0000256" key="1">
    <source>
        <dbReference type="SAM" id="Phobius"/>
    </source>
</evidence>
<reference evidence="2" key="1">
    <citation type="submission" date="2020-05" db="EMBL/GenBank/DDBJ databases">
        <authorList>
            <person name="Chiriac C."/>
            <person name="Salcher M."/>
            <person name="Ghai R."/>
            <person name="Kavagutti S V."/>
        </authorList>
    </citation>
    <scope>NUCLEOTIDE SEQUENCE</scope>
</reference>
<feature type="transmembrane region" description="Helical" evidence="1">
    <location>
        <begin position="16"/>
        <end position="35"/>
    </location>
</feature>
<organism evidence="2">
    <name type="scientific">freshwater metagenome</name>
    <dbReference type="NCBI Taxonomy" id="449393"/>
    <lineage>
        <taxon>unclassified sequences</taxon>
        <taxon>metagenomes</taxon>
        <taxon>ecological metagenomes</taxon>
    </lineage>
</organism>
<gene>
    <name evidence="2" type="ORF">UFOPK4275_01028</name>
</gene>
<sequence>MGFNPYRKFQAKRADYLFVIAAAIASLALVVWAFFG</sequence>
<dbReference type="EMBL" id="CAFBQJ010000199">
    <property type="protein sequence ID" value="CAB5053118.1"/>
    <property type="molecule type" value="Genomic_DNA"/>
</dbReference>
<keyword evidence="1" id="KW-0812">Transmembrane</keyword>
<accession>A0A6J7TLR0</accession>
<keyword evidence="1" id="KW-1133">Transmembrane helix</keyword>
<proteinExistence type="predicted"/>
<dbReference type="AlphaFoldDB" id="A0A6J7TLR0"/>
<name>A0A6J7TLR0_9ZZZZ</name>
<keyword evidence="1" id="KW-0472">Membrane</keyword>
<protein>
    <submittedName>
        <fullName evidence="2">Unannotated protein</fullName>
    </submittedName>
</protein>
<evidence type="ECO:0000313" key="2">
    <source>
        <dbReference type="EMBL" id="CAB5053118.1"/>
    </source>
</evidence>